<dbReference type="Proteomes" id="UP000545037">
    <property type="component" value="Unassembled WGS sequence"/>
</dbReference>
<protein>
    <submittedName>
        <fullName evidence="1">Uncharacterized protein</fullName>
    </submittedName>
</protein>
<dbReference type="EMBL" id="JACHOR010000001">
    <property type="protein sequence ID" value="MBB5745180.1"/>
    <property type="molecule type" value="Genomic_DNA"/>
</dbReference>
<dbReference type="AlphaFoldDB" id="A0A7W9FDG1"/>
<evidence type="ECO:0000313" key="2">
    <source>
        <dbReference type="Proteomes" id="UP000545037"/>
    </source>
</evidence>
<name>A0A7W9FDG1_9CAUL</name>
<evidence type="ECO:0000313" key="1">
    <source>
        <dbReference type="EMBL" id="MBB5745180.1"/>
    </source>
</evidence>
<accession>A0A7W9FDG1</accession>
<comment type="caution">
    <text evidence="1">The sequence shown here is derived from an EMBL/GenBank/DDBJ whole genome shotgun (WGS) entry which is preliminary data.</text>
</comment>
<proteinExistence type="predicted"/>
<keyword evidence="2" id="KW-1185">Reference proteome</keyword>
<dbReference type="RefSeq" id="WP_183212098.1">
    <property type="nucleotide sequence ID" value="NZ_JACHOR010000001.1"/>
</dbReference>
<organism evidence="1 2">
    <name type="scientific">Brevundimonas variabilis</name>
    <dbReference type="NCBI Taxonomy" id="74312"/>
    <lineage>
        <taxon>Bacteria</taxon>
        <taxon>Pseudomonadati</taxon>
        <taxon>Pseudomonadota</taxon>
        <taxon>Alphaproteobacteria</taxon>
        <taxon>Caulobacterales</taxon>
        <taxon>Caulobacteraceae</taxon>
        <taxon>Brevundimonas</taxon>
    </lineage>
</organism>
<reference evidence="1 2" key="1">
    <citation type="submission" date="2020-08" db="EMBL/GenBank/DDBJ databases">
        <title>Genomic Encyclopedia of Type Strains, Phase IV (KMG-IV): sequencing the most valuable type-strain genomes for metagenomic binning, comparative biology and taxonomic classification.</title>
        <authorList>
            <person name="Goeker M."/>
        </authorList>
    </citation>
    <scope>NUCLEOTIDE SEQUENCE [LARGE SCALE GENOMIC DNA]</scope>
    <source>
        <strain evidence="1 2">DSM 4737</strain>
    </source>
</reference>
<gene>
    <name evidence="1" type="ORF">GGR13_000752</name>
</gene>
<sequence>MALFLTTLREPSADHSVEHLEDGFLIRPIPGREQQFNALARLVIDYNGPFAAFPRKGVAGLYDCVHIVPTDE</sequence>